<dbReference type="EC" id="3.6.1.27" evidence="1"/>
<evidence type="ECO:0000313" key="4">
    <source>
        <dbReference type="EMBL" id="QEL09719.1"/>
    </source>
</evidence>
<keyword evidence="5" id="KW-1185">Reference proteome</keyword>
<dbReference type="SMART" id="SM00014">
    <property type="entry name" value="acidPPc"/>
    <property type="match status" value="1"/>
</dbReference>
<gene>
    <name evidence="4" type="ORF">FY550_00310</name>
</gene>
<dbReference type="RefSeq" id="WP_070980349.1">
    <property type="nucleotide sequence ID" value="NZ_CP043420.1"/>
</dbReference>
<proteinExistence type="predicted"/>
<dbReference type="Gene3D" id="1.20.144.10">
    <property type="entry name" value="Phosphatidic acid phosphatase type 2/haloperoxidase"/>
    <property type="match status" value="1"/>
</dbReference>
<dbReference type="Pfam" id="PF01569">
    <property type="entry name" value="PAP2"/>
    <property type="match status" value="1"/>
</dbReference>
<dbReference type="InterPro" id="IPR036938">
    <property type="entry name" value="PAP2/HPO_sf"/>
</dbReference>
<dbReference type="Proteomes" id="UP000322553">
    <property type="component" value="Chromosome"/>
</dbReference>
<dbReference type="PANTHER" id="PTHR14969">
    <property type="entry name" value="SPHINGOSINE-1-PHOSPHATE PHOSPHOHYDROLASE"/>
    <property type="match status" value="1"/>
</dbReference>
<dbReference type="KEGG" id="kuy:FY550_00310"/>
<accession>A0A1S1NTM3</accession>
<sequence length="268" mass="29516">MSSITHIKHTVKRPADSRDLRTGSVALALVILTTFVTVALPLLPVERDAMLFINQFAHRSVLVDHFFGVLSGYSFFSGAPLLALVCWAWFDNEEFAERTRILTGIVAAFGSAALTRLMQMFMPQHPRPIHTEGLDFTLPYTVHADTLQGWSSFPSDHAAVYAGLGLVLWRTLPRLPATFAVLLAALLCFTRIYLGYHFITDIIGGAALGMLTVCIASWQGFQQIGGWIAQFSRTRPGAFYALAFMMAYGIATLFIGLRSVISGLFAHL</sequence>
<evidence type="ECO:0000313" key="5">
    <source>
        <dbReference type="Proteomes" id="UP000322553"/>
    </source>
</evidence>
<reference evidence="4 5" key="1">
    <citation type="submission" date="2019-08" db="EMBL/GenBank/DDBJ databases">
        <title>Complete genome sequence of Kushneria sp. YCWA18, a halophilic phosphate-solubilizing bacterium isolated from Daqiao saltern in China.</title>
        <authorList>
            <person name="Du G.-X."/>
            <person name="Qu L.-Y."/>
        </authorList>
    </citation>
    <scope>NUCLEOTIDE SEQUENCE [LARGE SCALE GENOMIC DNA]</scope>
    <source>
        <strain evidence="4 5">YCWA18</strain>
    </source>
</reference>
<dbReference type="SUPFAM" id="SSF48317">
    <property type="entry name" value="Acid phosphatase/Vanadium-dependent haloperoxidase"/>
    <property type="match status" value="1"/>
</dbReference>
<dbReference type="EMBL" id="CP043420">
    <property type="protein sequence ID" value="QEL09719.1"/>
    <property type="molecule type" value="Genomic_DNA"/>
</dbReference>
<dbReference type="GO" id="GO:0050380">
    <property type="term" value="F:undecaprenyl-diphosphatase activity"/>
    <property type="evidence" value="ECO:0007669"/>
    <property type="project" value="UniProtKB-EC"/>
</dbReference>
<dbReference type="AlphaFoldDB" id="A0A1S1NTM3"/>
<dbReference type="STRING" id="657387.BH688_13325"/>
<comment type="catalytic activity">
    <reaction evidence="3">
        <text>di-trans,octa-cis-undecaprenyl diphosphate + H2O = di-trans,octa-cis-undecaprenyl phosphate + phosphate + H(+)</text>
        <dbReference type="Rhea" id="RHEA:28094"/>
        <dbReference type="ChEBI" id="CHEBI:15377"/>
        <dbReference type="ChEBI" id="CHEBI:15378"/>
        <dbReference type="ChEBI" id="CHEBI:43474"/>
        <dbReference type="ChEBI" id="CHEBI:58405"/>
        <dbReference type="ChEBI" id="CHEBI:60392"/>
        <dbReference type="EC" id="3.6.1.27"/>
    </reaction>
</comment>
<dbReference type="OrthoDB" id="9780918at2"/>
<dbReference type="GO" id="GO:0042392">
    <property type="term" value="F:sphingosine-1-phosphate phosphatase activity"/>
    <property type="evidence" value="ECO:0007669"/>
    <property type="project" value="TreeGrafter"/>
</dbReference>
<evidence type="ECO:0000256" key="1">
    <source>
        <dbReference type="ARBA" id="ARBA00012374"/>
    </source>
</evidence>
<dbReference type="PANTHER" id="PTHR14969:SF13">
    <property type="entry name" value="AT30094P"/>
    <property type="match status" value="1"/>
</dbReference>
<dbReference type="InterPro" id="IPR000326">
    <property type="entry name" value="PAP2/HPO"/>
</dbReference>
<name>A0A1S1NTM3_9GAMM</name>
<evidence type="ECO:0000256" key="2">
    <source>
        <dbReference type="ARBA" id="ARBA00032707"/>
    </source>
</evidence>
<evidence type="ECO:0000256" key="3">
    <source>
        <dbReference type="ARBA" id="ARBA00047594"/>
    </source>
</evidence>
<protein>
    <recommendedName>
        <fullName evidence="1">undecaprenyl-diphosphate phosphatase</fullName>
        <ecNumber evidence="1">3.6.1.27</ecNumber>
    </recommendedName>
    <alternativeName>
        <fullName evidence="2">Undecaprenyl pyrophosphate phosphatase</fullName>
    </alternativeName>
</protein>
<organism evidence="4 5">
    <name type="scientific">Kushneria phosphatilytica</name>
    <dbReference type="NCBI Taxonomy" id="657387"/>
    <lineage>
        <taxon>Bacteria</taxon>
        <taxon>Pseudomonadati</taxon>
        <taxon>Pseudomonadota</taxon>
        <taxon>Gammaproteobacteria</taxon>
        <taxon>Oceanospirillales</taxon>
        <taxon>Halomonadaceae</taxon>
        <taxon>Kushneria</taxon>
    </lineage>
</organism>